<feature type="compositionally biased region" description="Basic and acidic residues" evidence="1">
    <location>
        <begin position="69"/>
        <end position="81"/>
    </location>
</feature>
<feature type="region of interest" description="Disordered" evidence="1">
    <location>
        <begin position="55"/>
        <end position="84"/>
    </location>
</feature>
<dbReference type="EMBL" id="GG745377">
    <property type="protein sequence ID" value="KNE72180.1"/>
    <property type="molecule type" value="Genomic_DNA"/>
</dbReference>
<feature type="region of interest" description="Disordered" evidence="1">
    <location>
        <begin position="105"/>
        <end position="137"/>
    </location>
</feature>
<protein>
    <submittedName>
        <fullName evidence="2">Uncharacterized protein</fullName>
    </submittedName>
</protein>
<proteinExistence type="predicted"/>
<organism evidence="2 3">
    <name type="scientific">Allomyces macrogynus (strain ATCC 38327)</name>
    <name type="common">Allomyces javanicus var. macrogynus</name>
    <dbReference type="NCBI Taxonomy" id="578462"/>
    <lineage>
        <taxon>Eukaryota</taxon>
        <taxon>Fungi</taxon>
        <taxon>Fungi incertae sedis</taxon>
        <taxon>Blastocladiomycota</taxon>
        <taxon>Blastocladiomycetes</taxon>
        <taxon>Blastocladiales</taxon>
        <taxon>Blastocladiaceae</taxon>
        <taxon>Allomyces</taxon>
    </lineage>
</organism>
<gene>
    <name evidence="2" type="ORF">AMAG_16667</name>
</gene>
<evidence type="ECO:0000313" key="3">
    <source>
        <dbReference type="Proteomes" id="UP000054350"/>
    </source>
</evidence>
<evidence type="ECO:0000256" key="1">
    <source>
        <dbReference type="SAM" id="MobiDB-lite"/>
    </source>
</evidence>
<dbReference type="AlphaFoldDB" id="A0A0L0TBV5"/>
<dbReference type="VEuPathDB" id="FungiDB:AMAG_16667"/>
<sequence>MDPRNDMFSSFPMSGDALSPDTSAAAARTGAVPDPLADASATAVRDPRDTLFDAQKPLSASAAPTNVELSHDAPRSFKDDPALASSTHAAWESVAGTAEKLAGTVTGNDKWKQEGQARVTTARFERDAAAGKPISRN</sequence>
<keyword evidence="3" id="KW-1185">Reference proteome</keyword>
<accession>A0A0L0TBV5</accession>
<dbReference type="Proteomes" id="UP000054350">
    <property type="component" value="Unassembled WGS sequence"/>
</dbReference>
<reference evidence="2 3" key="1">
    <citation type="submission" date="2009-11" db="EMBL/GenBank/DDBJ databases">
        <title>Annotation of Allomyces macrogynus ATCC 38327.</title>
        <authorList>
            <consortium name="The Broad Institute Genome Sequencing Platform"/>
            <person name="Russ C."/>
            <person name="Cuomo C."/>
            <person name="Burger G."/>
            <person name="Gray M.W."/>
            <person name="Holland P.W.H."/>
            <person name="King N."/>
            <person name="Lang F.B.F."/>
            <person name="Roger A.J."/>
            <person name="Ruiz-Trillo I."/>
            <person name="Young S.K."/>
            <person name="Zeng Q."/>
            <person name="Gargeya S."/>
            <person name="Fitzgerald M."/>
            <person name="Haas B."/>
            <person name="Abouelleil A."/>
            <person name="Alvarado L."/>
            <person name="Arachchi H.M."/>
            <person name="Berlin A."/>
            <person name="Chapman S.B."/>
            <person name="Gearin G."/>
            <person name="Goldberg J."/>
            <person name="Griggs A."/>
            <person name="Gujja S."/>
            <person name="Hansen M."/>
            <person name="Heiman D."/>
            <person name="Howarth C."/>
            <person name="Larimer J."/>
            <person name="Lui A."/>
            <person name="MacDonald P.J.P."/>
            <person name="McCowen C."/>
            <person name="Montmayeur A."/>
            <person name="Murphy C."/>
            <person name="Neiman D."/>
            <person name="Pearson M."/>
            <person name="Priest M."/>
            <person name="Roberts A."/>
            <person name="Saif S."/>
            <person name="Shea T."/>
            <person name="Sisk P."/>
            <person name="Stolte C."/>
            <person name="Sykes S."/>
            <person name="Wortman J."/>
            <person name="Nusbaum C."/>
            <person name="Birren B."/>
        </authorList>
    </citation>
    <scope>NUCLEOTIDE SEQUENCE [LARGE SCALE GENOMIC DNA]</scope>
    <source>
        <strain evidence="2 3">ATCC 38327</strain>
    </source>
</reference>
<feature type="region of interest" description="Disordered" evidence="1">
    <location>
        <begin position="1"/>
        <end position="43"/>
    </location>
</feature>
<reference evidence="3" key="2">
    <citation type="submission" date="2009-11" db="EMBL/GenBank/DDBJ databases">
        <title>The Genome Sequence of Allomyces macrogynus strain ATCC 38327.</title>
        <authorList>
            <consortium name="The Broad Institute Genome Sequencing Platform"/>
            <person name="Russ C."/>
            <person name="Cuomo C."/>
            <person name="Shea T."/>
            <person name="Young S.K."/>
            <person name="Zeng Q."/>
            <person name="Koehrsen M."/>
            <person name="Haas B."/>
            <person name="Borodovsky M."/>
            <person name="Guigo R."/>
            <person name="Alvarado L."/>
            <person name="Berlin A."/>
            <person name="Borenstein D."/>
            <person name="Chen Z."/>
            <person name="Engels R."/>
            <person name="Freedman E."/>
            <person name="Gellesch M."/>
            <person name="Goldberg J."/>
            <person name="Griggs A."/>
            <person name="Gujja S."/>
            <person name="Heiman D."/>
            <person name="Hepburn T."/>
            <person name="Howarth C."/>
            <person name="Jen D."/>
            <person name="Larson L."/>
            <person name="Lewis B."/>
            <person name="Mehta T."/>
            <person name="Park D."/>
            <person name="Pearson M."/>
            <person name="Roberts A."/>
            <person name="Saif S."/>
            <person name="Shenoy N."/>
            <person name="Sisk P."/>
            <person name="Stolte C."/>
            <person name="Sykes S."/>
            <person name="Walk T."/>
            <person name="White J."/>
            <person name="Yandava C."/>
            <person name="Burger G."/>
            <person name="Gray M.W."/>
            <person name="Holland P.W.H."/>
            <person name="King N."/>
            <person name="Lang F.B.F."/>
            <person name="Roger A.J."/>
            <person name="Ruiz-Trillo I."/>
            <person name="Lander E."/>
            <person name="Nusbaum C."/>
        </authorList>
    </citation>
    <scope>NUCLEOTIDE SEQUENCE [LARGE SCALE GENOMIC DNA]</scope>
    <source>
        <strain evidence="3">ATCC 38327</strain>
    </source>
</reference>
<evidence type="ECO:0000313" key="2">
    <source>
        <dbReference type="EMBL" id="KNE72180.1"/>
    </source>
</evidence>
<name>A0A0L0TBV5_ALLM3</name>
<dbReference type="OrthoDB" id="5551376at2759"/>